<dbReference type="RefSeq" id="XP_060419978.1">
    <property type="nucleotide sequence ID" value="XM_060550944.1"/>
</dbReference>
<accession>A0AAD8VAP3</accession>
<keyword evidence="3" id="KW-1185">Reference proteome</keyword>
<evidence type="ECO:0000256" key="1">
    <source>
        <dbReference type="SAM" id="Phobius"/>
    </source>
</evidence>
<comment type="caution">
    <text evidence="2">The sequence shown here is derived from an EMBL/GenBank/DDBJ whole genome shotgun (WGS) entry which is preliminary data.</text>
</comment>
<gene>
    <name evidence="2" type="ORF">LY79DRAFT_139433</name>
</gene>
<keyword evidence="1" id="KW-0812">Transmembrane</keyword>
<protein>
    <submittedName>
        <fullName evidence="2">Uncharacterized protein</fullName>
    </submittedName>
</protein>
<dbReference type="Proteomes" id="UP001230504">
    <property type="component" value="Unassembled WGS sequence"/>
</dbReference>
<feature type="transmembrane region" description="Helical" evidence="1">
    <location>
        <begin position="6"/>
        <end position="24"/>
    </location>
</feature>
<keyword evidence="1" id="KW-0472">Membrane</keyword>
<dbReference type="AlphaFoldDB" id="A0AAD8VAP3"/>
<dbReference type="EMBL" id="JAHLJV010000002">
    <property type="protein sequence ID" value="KAK1599389.1"/>
    <property type="molecule type" value="Genomic_DNA"/>
</dbReference>
<proteinExistence type="predicted"/>
<keyword evidence="1" id="KW-1133">Transmembrane helix</keyword>
<dbReference type="GeneID" id="85435184"/>
<sequence length="167" mass="18762">MLNIMANWGGVAYMALGLCAFRFLSSKLRLRRERVTNSGFLPPAFLRPAHNDDSLAALLYDMSYLSHHRRQNHVRSLAVESVDQTDRVRKGRAPHNIATASQMWDEGPVFGVREMDLFAFVVLDTILLDQRLPVAIRPRTSSNHDVFSQESAASLLARHAMPSGCLE</sequence>
<organism evidence="2 3">
    <name type="scientific">Colletotrichum navitas</name>
    <dbReference type="NCBI Taxonomy" id="681940"/>
    <lineage>
        <taxon>Eukaryota</taxon>
        <taxon>Fungi</taxon>
        <taxon>Dikarya</taxon>
        <taxon>Ascomycota</taxon>
        <taxon>Pezizomycotina</taxon>
        <taxon>Sordariomycetes</taxon>
        <taxon>Hypocreomycetidae</taxon>
        <taxon>Glomerellales</taxon>
        <taxon>Glomerellaceae</taxon>
        <taxon>Colletotrichum</taxon>
        <taxon>Colletotrichum graminicola species complex</taxon>
    </lineage>
</organism>
<name>A0AAD8VAP3_9PEZI</name>
<evidence type="ECO:0000313" key="3">
    <source>
        <dbReference type="Proteomes" id="UP001230504"/>
    </source>
</evidence>
<reference evidence="2" key="1">
    <citation type="submission" date="2021-06" db="EMBL/GenBank/DDBJ databases">
        <title>Comparative genomics, transcriptomics and evolutionary studies reveal genomic signatures of adaptation to plant cell wall in hemibiotrophic fungi.</title>
        <authorList>
            <consortium name="DOE Joint Genome Institute"/>
            <person name="Baroncelli R."/>
            <person name="Diaz J.F."/>
            <person name="Benocci T."/>
            <person name="Peng M."/>
            <person name="Battaglia E."/>
            <person name="Haridas S."/>
            <person name="Andreopoulos W."/>
            <person name="Labutti K."/>
            <person name="Pangilinan J."/>
            <person name="Floch G.L."/>
            <person name="Makela M.R."/>
            <person name="Henrissat B."/>
            <person name="Grigoriev I.V."/>
            <person name="Crouch J.A."/>
            <person name="De Vries R.P."/>
            <person name="Sukno S.A."/>
            <person name="Thon M.R."/>
        </authorList>
    </citation>
    <scope>NUCLEOTIDE SEQUENCE</scope>
    <source>
        <strain evidence="2">CBS 125086</strain>
    </source>
</reference>
<evidence type="ECO:0000313" key="2">
    <source>
        <dbReference type="EMBL" id="KAK1599389.1"/>
    </source>
</evidence>